<keyword evidence="16" id="KW-1185">Reference proteome</keyword>
<dbReference type="Gene3D" id="2.60.260.20">
    <property type="entry name" value="Urease metallochaperone UreE, N-terminal domain"/>
    <property type="match status" value="2"/>
</dbReference>
<dbReference type="PROSITE" id="PS50076">
    <property type="entry name" value="DNAJ_2"/>
    <property type="match status" value="1"/>
</dbReference>
<dbReference type="FunFam" id="1.10.287.110:FF:000033">
    <property type="entry name" value="dnaJ homolog subfamily B member 13"/>
    <property type="match status" value="1"/>
</dbReference>
<evidence type="ECO:0000313" key="15">
    <source>
        <dbReference type="EMBL" id="TNN88634.1"/>
    </source>
</evidence>
<dbReference type="GO" id="GO:0005829">
    <property type="term" value="C:cytosol"/>
    <property type="evidence" value="ECO:0007669"/>
    <property type="project" value="TreeGrafter"/>
</dbReference>
<evidence type="ECO:0000256" key="8">
    <source>
        <dbReference type="ARBA" id="ARBA00064985"/>
    </source>
</evidence>
<dbReference type="EMBL" id="SRLO01000004">
    <property type="protein sequence ID" value="TNN88634.1"/>
    <property type="molecule type" value="Genomic_DNA"/>
</dbReference>
<dbReference type="GO" id="GO:0030030">
    <property type="term" value="P:cell projection organization"/>
    <property type="evidence" value="ECO:0007669"/>
    <property type="project" value="UniProtKB-KW"/>
</dbReference>
<protein>
    <recommendedName>
        <fullName evidence="9">DnaJ homolog subfamily B member 13</fullName>
    </recommendedName>
    <alternativeName>
        <fullName evidence="12">Testis and spermatogenesis cell-related protein 6</fullName>
    </alternativeName>
    <alternativeName>
        <fullName evidence="13">Testis spermatocyte apoptosis-related gene 6 protein</fullName>
    </alternativeName>
    <alternativeName>
        <fullName evidence="10">Testis spermatogenesis apoptosis-related gene 3 protein</fullName>
    </alternativeName>
    <alternativeName>
        <fullName evidence="11">Testis spermatogenesis apoptosis-related gene 6 protein</fullName>
    </alternativeName>
</protein>
<evidence type="ECO:0000259" key="14">
    <source>
        <dbReference type="PROSITE" id="PS50076"/>
    </source>
</evidence>
<keyword evidence="5" id="KW-0143">Chaperone</keyword>
<keyword evidence="2" id="KW-0970">Cilium biogenesis/degradation</keyword>
<evidence type="ECO:0000256" key="3">
    <source>
        <dbReference type="ARBA" id="ARBA00022846"/>
    </source>
</evidence>
<name>A0A4Z2JFQ0_9TELE</name>
<dbReference type="InterPro" id="IPR002939">
    <property type="entry name" value="DnaJ_C"/>
</dbReference>
<dbReference type="FunFam" id="2.60.260.20:FF:000006">
    <property type="entry name" value="DnaJ subfamily B member 13"/>
    <property type="match status" value="1"/>
</dbReference>
<proteinExistence type="predicted"/>
<evidence type="ECO:0000256" key="7">
    <source>
        <dbReference type="ARBA" id="ARBA00056649"/>
    </source>
</evidence>
<dbReference type="CDD" id="cd10747">
    <property type="entry name" value="DnaJ_C"/>
    <property type="match status" value="1"/>
</dbReference>
<dbReference type="PANTHER" id="PTHR24078">
    <property type="entry name" value="DNAJ HOMOLOG SUBFAMILY C MEMBER"/>
    <property type="match status" value="1"/>
</dbReference>
<dbReference type="InterPro" id="IPR008971">
    <property type="entry name" value="HSP40/DnaJ_pept-bd"/>
</dbReference>
<dbReference type="PANTHER" id="PTHR24078:SF519">
    <property type="entry name" value="DNAJ HOMOLOG SUBFAMILY B MEMBER 13"/>
    <property type="match status" value="1"/>
</dbReference>
<organism evidence="15 16">
    <name type="scientific">Liparis tanakae</name>
    <name type="common">Tanaka's snailfish</name>
    <dbReference type="NCBI Taxonomy" id="230148"/>
    <lineage>
        <taxon>Eukaryota</taxon>
        <taxon>Metazoa</taxon>
        <taxon>Chordata</taxon>
        <taxon>Craniata</taxon>
        <taxon>Vertebrata</taxon>
        <taxon>Euteleostomi</taxon>
        <taxon>Actinopterygii</taxon>
        <taxon>Neopterygii</taxon>
        <taxon>Teleostei</taxon>
        <taxon>Neoteleostei</taxon>
        <taxon>Acanthomorphata</taxon>
        <taxon>Eupercaria</taxon>
        <taxon>Perciformes</taxon>
        <taxon>Cottioidei</taxon>
        <taxon>Cottales</taxon>
        <taxon>Liparidae</taxon>
        <taxon>Liparis</taxon>
    </lineage>
</organism>
<comment type="subcellular location">
    <subcellularLocation>
        <location evidence="1">Cell projection</location>
        <location evidence="1">Cilium</location>
        <location evidence="1">Flagellum</location>
    </subcellularLocation>
</comment>
<dbReference type="SUPFAM" id="SSF46565">
    <property type="entry name" value="Chaperone J-domain"/>
    <property type="match status" value="1"/>
</dbReference>
<dbReference type="InterPro" id="IPR051339">
    <property type="entry name" value="DnaJ_subfamily_B"/>
</dbReference>
<reference evidence="15 16" key="1">
    <citation type="submission" date="2019-03" db="EMBL/GenBank/DDBJ databases">
        <title>First draft genome of Liparis tanakae, snailfish: a comprehensive survey of snailfish specific genes.</title>
        <authorList>
            <person name="Kim W."/>
            <person name="Song I."/>
            <person name="Jeong J.-H."/>
            <person name="Kim D."/>
            <person name="Kim S."/>
            <person name="Ryu S."/>
            <person name="Song J.Y."/>
            <person name="Lee S.K."/>
        </authorList>
    </citation>
    <scope>NUCLEOTIDE SEQUENCE [LARGE SCALE GENOMIC DNA]</scope>
    <source>
        <tissue evidence="15">Muscle</tissue>
    </source>
</reference>
<dbReference type="AlphaFoldDB" id="A0A4Z2JFQ0"/>
<keyword evidence="6" id="KW-0966">Cell projection</keyword>
<evidence type="ECO:0000256" key="10">
    <source>
        <dbReference type="ARBA" id="ARBA00075378"/>
    </source>
</evidence>
<dbReference type="SMART" id="SM00271">
    <property type="entry name" value="DnaJ"/>
    <property type="match status" value="1"/>
</dbReference>
<sequence>MVGDYYKTLDINRNATDADIKKAYRRLALKFHPSSNRETGSTETFCQLGEAYDVLSDPRKKATYDKFGEDGLAGGIPPEFGSSGAWCSKYVYHGKPEKTFRDFFGGDNPFAGERNGPYDEGAYSNAVLVILTKEYSFPDFFTNDTPLQFGGFQAGVVKTQGPHIERDLHLSLDDLFHGCSKHIKISHRVMNEDGHTSGIKDKILAINVKPGWKEGTRIIFPKEGDQGPNCIPGDIVFILRQTSHSLFVRQHNDLIYKAHITLQMALVGFSVDVQTLDGRLISIPVNDVVHPSYHKVVTGEGMPLSQDPDRRGNLIITFDIQFPKKLSAERKYLIKHALTFK</sequence>
<gene>
    <name evidence="15" type="primary">DNAJB13</name>
    <name evidence="15" type="ORF">EYF80_000966</name>
</gene>
<evidence type="ECO:0000256" key="9">
    <source>
        <dbReference type="ARBA" id="ARBA00071910"/>
    </source>
</evidence>
<evidence type="ECO:0000256" key="5">
    <source>
        <dbReference type="ARBA" id="ARBA00023186"/>
    </source>
</evidence>
<dbReference type="PRINTS" id="PR00625">
    <property type="entry name" value="JDOMAIN"/>
</dbReference>
<comment type="subunit">
    <text evidence="8">Homodimer. Component of the axonemal radial spoke complex 1 (RS1), at least composed of spoke head proteins RSPH1, RSPH3, RSPH9 and the cilia-specific component RSPH4A or sperm-specific component RSPH6A, spoke stalk proteins RSPH14, DNAJB13, DYDC1, ROPN1L and NME5, and the anchor protein IQUB. Interacts with SUN5. Interacts with IQUB.</text>
</comment>
<dbReference type="Proteomes" id="UP000314294">
    <property type="component" value="Unassembled WGS sequence"/>
</dbReference>
<dbReference type="GO" id="GO:0051087">
    <property type="term" value="F:protein-folding chaperone binding"/>
    <property type="evidence" value="ECO:0007669"/>
    <property type="project" value="TreeGrafter"/>
</dbReference>
<dbReference type="Gene3D" id="1.10.287.110">
    <property type="entry name" value="DnaJ domain"/>
    <property type="match status" value="1"/>
</dbReference>
<dbReference type="InterPro" id="IPR001623">
    <property type="entry name" value="DnaJ_domain"/>
</dbReference>
<dbReference type="Pfam" id="PF00226">
    <property type="entry name" value="DnaJ"/>
    <property type="match status" value="1"/>
</dbReference>
<dbReference type="GO" id="GO:0007017">
    <property type="term" value="P:microtubule-based process"/>
    <property type="evidence" value="ECO:0007669"/>
    <property type="project" value="UniProtKB-ARBA"/>
</dbReference>
<dbReference type="GO" id="GO:0036126">
    <property type="term" value="C:sperm flagellum"/>
    <property type="evidence" value="ECO:0007669"/>
    <property type="project" value="UniProtKB-ARBA"/>
</dbReference>
<evidence type="ECO:0000313" key="16">
    <source>
        <dbReference type="Proteomes" id="UP000314294"/>
    </source>
</evidence>
<evidence type="ECO:0000256" key="1">
    <source>
        <dbReference type="ARBA" id="ARBA00004230"/>
    </source>
</evidence>
<evidence type="ECO:0000256" key="6">
    <source>
        <dbReference type="ARBA" id="ARBA00023273"/>
    </source>
</evidence>
<dbReference type="InterPro" id="IPR018253">
    <property type="entry name" value="DnaJ_domain_CS"/>
</dbReference>
<evidence type="ECO:0000256" key="12">
    <source>
        <dbReference type="ARBA" id="ARBA00080190"/>
    </source>
</evidence>
<evidence type="ECO:0000256" key="4">
    <source>
        <dbReference type="ARBA" id="ARBA00023069"/>
    </source>
</evidence>
<dbReference type="SUPFAM" id="SSF49493">
    <property type="entry name" value="HSP40/DnaJ peptide-binding domain"/>
    <property type="match status" value="2"/>
</dbReference>
<evidence type="ECO:0000256" key="2">
    <source>
        <dbReference type="ARBA" id="ARBA00022794"/>
    </source>
</evidence>
<evidence type="ECO:0000256" key="11">
    <source>
        <dbReference type="ARBA" id="ARBA00078669"/>
    </source>
</evidence>
<dbReference type="InterPro" id="IPR036869">
    <property type="entry name" value="J_dom_sf"/>
</dbReference>
<dbReference type="Pfam" id="PF01556">
    <property type="entry name" value="DnaJ_C"/>
    <property type="match status" value="1"/>
</dbReference>
<dbReference type="GO" id="GO:0051082">
    <property type="term" value="F:unfolded protein binding"/>
    <property type="evidence" value="ECO:0007669"/>
    <property type="project" value="InterPro"/>
</dbReference>
<comment type="caution">
    <text evidence="15">The sequence shown here is derived from an EMBL/GenBank/DDBJ whole genome shotgun (WGS) entry which is preliminary data.</text>
</comment>
<dbReference type="CDD" id="cd06257">
    <property type="entry name" value="DnaJ"/>
    <property type="match status" value="1"/>
</dbReference>
<dbReference type="OrthoDB" id="550424at2759"/>
<keyword evidence="3" id="KW-0282">Flagellum</keyword>
<dbReference type="FunFam" id="2.60.260.20:FF:000002">
    <property type="entry name" value="Dnaj homolog subfamily b member"/>
    <property type="match status" value="1"/>
</dbReference>
<evidence type="ECO:0000256" key="13">
    <source>
        <dbReference type="ARBA" id="ARBA00081125"/>
    </source>
</evidence>
<dbReference type="GO" id="GO:0006457">
    <property type="term" value="P:protein folding"/>
    <property type="evidence" value="ECO:0007669"/>
    <property type="project" value="InterPro"/>
</dbReference>
<keyword evidence="4" id="KW-0969">Cilium</keyword>
<feature type="domain" description="J" evidence="14">
    <location>
        <begin position="4"/>
        <end position="68"/>
    </location>
</feature>
<dbReference type="PROSITE" id="PS00636">
    <property type="entry name" value="DNAJ_1"/>
    <property type="match status" value="1"/>
</dbReference>
<accession>A0A4Z2JFQ0</accession>
<comment type="function">
    <text evidence="7">Functions as part of axonemal radial spoke complexes that play an important part in the motility of sperm and cilia.</text>
</comment>